<dbReference type="GO" id="GO:0030246">
    <property type="term" value="F:carbohydrate binding"/>
    <property type="evidence" value="ECO:0007669"/>
    <property type="project" value="UniProtKB-KW"/>
</dbReference>
<evidence type="ECO:0000256" key="3">
    <source>
        <dbReference type="SAM" id="Phobius"/>
    </source>
</evidence>
<sequence>MYEQAEPVRYPFPRPDSGQTSGPPPQPPPVQQGGSRGRVRHGNDDPDKVPEEPEASSHTCEEAEAVKRYAAYTSAERTYPGGASGRCTHCSSIRSRLGYTPAGIVVLLSLVAVGFAPVTLVNKEKIFQLSTTVDALKRDQDNMCTAVDYLKRGLDKERNRTAALDQRLNEMIKTPPTPGVKARLGPYSFKLKLPRSTNCDTYGLTALGPRTKLASYPVLSGSQGTLYMKSVSDKKPFWFGLHDRREEGSFEWLDGSATPGIRDNRTTCGTGKIAFCTPNTGKTSGPTTYATRRRASYARLFQFADCAHFSLDHLGSHIGEIVVCDILNKSCNLEPDLLSIRVVPAKVSAMATELLTSNEKSTYKEAEVVKRYVSPQCGSAAACFTCYTCWLSLL</sequence>
<protein>
    <recommendedName>
        <fullName evidence="5">C-type lectin domain-containing protein</fullName>
    </recommendedName>
</protein>
<evidence type="ECO:0008006" key="5">
    <source>
        <dbReference type="Google" id="ProtNLM"/>
    </source>
</evidence>
<reference evidence="4" key="1">
    <citation type="journal article" date="2008" name="Nature">
        <title>The amphioxus genome and the evolution of the chordate karyotype.</title>
        <authorList>
            <consortium name="US DOE Joint Genome Institute (JGI-PGF)"/>
            <person name="Putnam N.H."/>
            <person name="Butts T."/>
            <person name="Ferrier D.E.K."/>
            <person name="Furlong R.F."/>
            <person name="Hellsten U."/>
            <person name="Kawashima T."/>
            <person name="Robinson-Rechavi M."/>
            <person name="Shoguchi E."/>
            <person name="Terry A."/>
            <person name="Yu J.-K."/>
            <person name="Benito-Gutierrez E.L."/>
            <person name="Dubchak I."/>
            <person name="Garcia-Fernandez J."/>
            <person name="Gibson-Brown J.J."/>
            <person name="Grigoriev I.V."/>
            <person name="Horton A.C."/>
            <person name="de Jong P.J."/>
            <person name="Jurka J."/>
            <person name="Kapitonov V.V."/>
            <person name="Kohara Y."/>
            <person name="Kuroki Y."/>
            <person name="Lindquist E."/>
            <person name="Lucas S."/>
            <person name="Osoegawa K."/>
            <person name="Pennacchio L.A."/>
            <person name="Salamov A.A."/>
            <person name="Satou Y."/>
            <person name="Sauka-Spengler T."/>
            <person name="Schmutz J."/>
            <person name="Shin-I T."/>
            <person name="Toyoda A."/>
            <person name="Bronner-Fraser M."/>
            <person name="Fujiyama A."/>
            <person name="Holland L.Z."/>
            <person name="Holland P.W.H."/>
            <person name="Satoh N."/>
            <person name="Rokhsar D.S."/>
        </authorList>
    </citation>
    <scope>NUCLEOTIDE SEQUENCE [LARGE SCALE GENOMIC DNA]</scope>
    <source>
        <strain evidence="4">S238N-H82</strain>
        <tissue evidence="4">Testes</tissue>
    </source>
</reference>
<name>C3YGQ6_BRAFL</name>
<evidence type="ECO:0000256" key="1">
    <source>
        <dbReference type="ARBA" id="ARBA00022734"/>
    </source>
</evidence>
<dbReference type="EMBL" id="GG666512">
    <property type="protein sequence ID" value="EEN60566.1"/>
    <property type="molecule type" value="Genomic_DNA"/>
</dbReference>
<feature type="compositionally biased region" description="Basic and acidic residues" evidence="2">
    <location>
        <begin position="41"/>
        <end position="51"/>
    </location>
</feature>
<dbReference type="PANTHER" id="PTHR22799">
    <property type="entry name" value="TETRANECTIN-RELATED"/>
    <property type="match status" value="1"/>
</dbReference>
<keyword evidence="1" id="KW-0430">Lectin</keyword>
<dbReference type="PANTHER" id="PTHR22799:SF6">
    <property type="entry name" value="C-TYPE LECTIN DOMAIN FAMILY 4 MEMBER M-LIKE"/>
    <property type="match status" value="1"/>
</dbReference>
<dbReference type="InterPro" id="IPR051663">
    <property type="entry name" value="CLec_Tetranectin-domain"/>
</dbReference>
<keyword evidence="3" id="KW-1133">Transmembrane helix</keyword>
<dbReference type="InParanoid" id="C3YGQ6"/>
<keyword evidence="3" id="KW-0812">Transmembrane</keyword>
<evidence type="ECO:0000313" key="4">
    <source>
        <dbReference type="EMBL" id="EEN60566.1"/>
    </source>
</evidence>
<evidence type="ECO:0000256" key="2">
    <source>
        <dbReference type="SAM" id="MobiDB-lite"/>
    </source>
</evidence>
<keyword evidence="3" id="KW-0472">Membrane</keyword>
<proteinExistence type="predicted"/>
<organism>
    <name type="scientific">Branchiostoma floridae</name>
    <name type="common">Florida lancelet</name>
    <name type="synonym">Amphioxus</name>
    <dbReference type="NCBI Taxonomy" id="7739"/>
    <lineage>
        <taxon>Eukaryota</taxon>
        <taxon>Metazoa</taxon>
        <taxon>Chordata</taxon>
        <taxon>Cephalochordata</taxon>
        <taxon>Leptocardii</taxon>
        <taxon>Amphioxiformes</taxon>
        <taxon>Branchiostomatidae</taxon>
        <taxon>Branchiostoma</taxon>
    </lineage>
</organism>
<accession>C3YGQ6</accession>
<feature type="transmembrane region" description="Helical" evidence="3">
    <location>
        <begin position="102"/>
        <end position="121"/>
    </location>
</feature>
<gene>
    <name evidence="4" type="ORF">BRAFLDRAFT_79417</name>
</gene>
<feature type="region of interest" description="Disordered" evidence="2">
    <location>
        <begin position="1"/>
        <end position="61"/>
    </location>
</feature>
<dbReference type="AlphaFoldDB" id="C3YGQ6"/>